<protein>
    <submittedName>
        <fullName evidence="3">Uncharacterized protein</fullName>
    </submittedName>
</protein>
<reference evidence="5 7" key="1">
    <citation type="submission" date="2018-09" db="EMBL/GenBank/DDBJ databases">
        <title>Genomic investigation of the strawberry pathogen Phytophthora fragariae indicates pathogenicity is determined by transcriptional variation in three key races.</title>
        <authorList>
            <person name="Adams T.M."/>
            <person name="Armitage A.D."/>
            <person name="Sobczyk M.K."/>
            <person name="Bates H.J."/>
            <person name="Dunwell J.M."/>
            <person name="Nellist C.F."/>
            <person name="Harrison R.J."/>
        </authorList>
    </citation>
    <scope>NUCLEOTIDE SEQUENCE [LARGE SCALE GENOMIC DNA]</scope>
    <source>
        <strain evidence="2 5">SCRP249</strain>
        <strain evidence="3 7">SCRP324</strain>
        <strain evidence="4 6">SCRP333</strain>
    </source>
</reference>
<proteinExistence type="predicted"/>
<dbReference type="EMBL" id="QXFV01003723">
    <property type="protein sequence ID" value="KAE8974380.1"/>
    <property type="molecule type" value="Genomic_DNA"/>
</dbReference>
<keyword evidence="1" id="KW-1133">Transmembrane helix</keyword>
<comment type="caution">
    <text evidence="3">The sequence shown here is derived from an EMBL/GenBank/DDBJ whole genome shotgun (WGS) entry which is preliminary data.</text>
</comment>
<dbReference type="Proteomes" id="UP000429607">
    <property type="component" value="Unassembled WGS sequence"/>
</dbReference>
<dbReference type="EMBL" id="QXFU01002165">
    <property type="protein sequence ID" value="KAE8989522.1"/>
    <property type="molecule type" value="Genomic_DNA"/>
</dbReference>
<dbReference type="OrthoDB" id="10525630at2759"/>
<dbReference type="AlphaFoldDB" id="A0A6A3J5F1"/>
<keyword evidence="6" id="KW-1185">Reference proteome</keyword>
<evidence type="ECO:0000313" key="6">
    <source>
        <dbReference type="Proteomes" id="UP000434957"/>
    </source>
</evidence>
<dbReference type="Proteomes" id="UP000434957">
    <property type="component" value="Unassembled WGS sequence"/>
</dbReference>
<evidence type="ECO:0000313" key="2">
    <source>
        <dbReference type="EMBL" id="KAE8974380.1"/>
    </source>
</evidence>
<evidence type="ECO:0000313" key="7">
    <source>
        <dbReference type="Proteomes" id="UP000435112"/>
    </source>
</evidence>
<gene>
    <name evidence="2" type="ORF">PR001_g26007</name>
    <name evidence="3" type="ORF">PR002_g21418</name>
    <name evidence="4" type="ORF">PR003_g27218</name>
</gene>
<keyword evidence="1" id="KW-0472">Membrane</keyword>
<accession>A0A6A3J5F1</accession>
<sequence length="157" mass="17490">MLIKPFTKQNIANAAKNLHEYVGPMIPFSVDLFNVAVCMQTAKSLVTSLIIIAADGILVVVALRGNYHRTGFPEVKKERRENIFETCCMLSSAYLRSRALGLTTNDQLVFLPFALSISDECCDCLSKTALSLRMTSQLQGYRVLELSARTKQKIRAL</sequence>
<evidence type="ECO:0000313" key="5">
    <source>
        <dbReference type="Proteomes" id="UP000429607"/>
    </source>
</evidence>
<evidence type="ECO:0000313" key="3">
    <source>
        <dbReference type="EMBL" id="KAE8989522.1"/>
    </source>
</evidence>
<evidence type="ECO:0000313" key="4">
    <source>
        <dbReference type="EMBL" id="KAE9283120.1"/>
    </source>
</evidence>
<organism evidence="3 7">
    <name type="scientific">Phytophthora rubi</name>
    <dbReference type="NCBI Taxonomy" id="129364"/>
    <lineage>
        <taxon>Eukaryota</taxon>
        <taxon>Sar</taxon>
        <taxon>Stramenopiles</taxon>
        <taxon>Oomycota</taxon>
        <taxon>Peronosporomycetes</taxon>
        <taxon>Peronosporales</taxon>
        <taxon>Peronosporaceae</taxon>
        <taxon>Phytophthora</taxon>
    </lineage>
</organism>
<feature type="transmembrane region" description="Helical" evidence="1">
    <location>
        <begin position="48"/>
        <end position="67"/>
    </location>
</feature>
<evidence type="ECO:0000256" key="1">
    <source>
        <dbReference type="SAM" id="Phobius"/>
    </source>
</evidence>
<name>A0A6A3J5F1_9STRA</name>
<keyword evidence="1" id="KW-0812">Transmembrane</keyword>
<dbReference type="Proteomes" id="UP000435112">
    <property type="component" value="Unassembled WGS sequence"/>
</dbReference>
<dbReference type="EMBL" id="QXFT01003730">
    <property type="protein sequence ID" value="KAE9283120.1"/>
    <property type="molecule type" value="Genomic_DNA"/>
</dbReference>